<protein>
    <submittedName>
        <fullName evidence="2">Uncharacterized protein</fullName>
    </submittedName>
</protein>
<dbReference type="RefSeq" id="WP_267770633.1">
    <property type="nucleotide sequence ID" value="NZ_JAPNKE010000002.1"/>
</dbReference>
<sequence>MSARELAGLGYPLERGPGDEAASLPSLPAIVVLGVAACTAPSVGGITYDQPPDTATAGTTGASDGAPSTTGDPAPTTGTTGEAPSTGTTSSGPTSEPGSTTADDPLAPPAIVEGALDMDVLVKHEPLDVTIETAHAEGVRMQVDGGTPIELDPEGGDTFTGQIVIYTALDNGPHLATFVAWRGDLESELFELPFTVALPPPGSELFWEGNDEIGKGTVVALAVTPARELIELGTYYPQGQARCYLRRRGLDGLWVEGDLFEVKAGLPCSAIDLAVDDDGALHVLVDKLENGELRWWLGKYDAWAGAPTQVGVGVVGDVARALALADDRDAVCGTKPDDDLVRGTVWSFAPGQSGKVLSYDYLPENEFPDPIGFSELPNDCAFVGEHLLVTGEVKGQHDQDSVTRARHFLLDIDGAGQNPEWTLVPQDGSTQSGGRVLAIDAGGRAMTGGYHCGDQCEPVGELLLFSANGDLAWRRSLDPLLAAPRALAWHPAGYVVFAAARDGAQDSTSFFAQAWFPLKAQSVWSYDHQDGLAIHTPTSLAIGPYGQIYAGGMTAGGYPAVALIAP</sequence>
<name>A0A9X3EPN7_9BACT</name>
<feature type="region of interest" description="Disordered" evidence="1">
    <location>
        <begin position="49"/>
        <end position="108"/>
    </location>
</feature>
<feature type="compositionally biased region" description="Low complexity" evidence="1">
    <location>
        <begin position="52"/>
        <end position="102"/>
    </location>
</feature>
<evidence type="ECO:0000256" key="1">
    <source>
        <dbReference type="SAM" id="MobiDB-lite"/>
    </source>
</evidence>
<comment type="caution">
    <text evidence="2">The sequence shown here is derived from an EMBL/GenBank/DDBJ whole genome shotgun (WGS) entry which is preliminary data.</text>
</comment>
<dbReference type="AlphaFoldDB" id="A0A9X3EPN7"/>
<keyword evidence="3" id="KW-1185">Reference proteome</keyword>
<dbReference type="EMBL" id="JAPNKE010000002">
    <property type="protein sequence ID" value="MCY1007982.1"/>
    <property type="molecule type" value="Genomic_DNA"/>
</dbReference>
<dbReference type="Proteomes" id="UP001150924">
    <property type="component" value="Unassembled WGS sequence"/>
</dbReference>
<reference evidence="2" key="1">
    <citation type="submission" date="2022-11" db="EMBL/GenBank/DDBJ databases">
        <title>Minimal conservation of predation-associated metabolite biosynthetic gene clusters underscores biosynthetic potential of Myxococcota including descriptions for ten novel species: Archangium lansinium sp. nov., Myxococcus landrumus sp. nov., Nannocystis bai.</title>
        <authorList>
            <person name="Ahearne A."/>
            <person name="Stevens C."/>
            <person name="Phillips K."/>
        </authorList>
    </citation>
    <scope>NUCLEOTIDE SEQUENCE</scope>
    <source>
        <strain evidence="2">Na p29</strain>
    </source>
</reference>
<proteinExistence type="predicted"/>
<dbReference type="SUPFAM" id="SSF50998">
    <property type="entry name" value="Quinoprotein alcohol dehydrogenase-like"/>
    <property type="match status" value="1"/>
</dbReference>
<dbReference type="InterPro" id="IPR011047">
    <property type="entry name" value="Quinoprotein_ADH-like_sf"/>
</dbReference>
<accession>A0A9X3EPN7</accession>
<evidence type="ECO:0000313" key="2">
    <source>
        <dbReference type="EMBL" id="MCY1007982.1"/>
    </source>
</evidence>
<evidence type="ECO:0000313" key="3">
    <source>
        <dbReference type="Proteomes" id="UP001150924"/>
    </source>
</evidence>
<gene>
    <name evidence="2" type="ORF">OV079_20965</name>
</gene>
<organism evidence="2 3">
    <name type="scientific">Nannocystis pusilla</name>
    <dbReference type="NCBI Taxonomy" id="889268"/>
    <lineage>
        <taxon>Bacteria</taxon>
        <taxon>Pseudomonadati</taxon>
        <taxon>Myxococcota</taxon>
        <taxon>Polyangia</taxon>
        <taxon>Nannocystales</taxon>
        <taxon>Nannocystaceae</taxon>
        <taxon>Nannocystis</taxon>
    </lineage>
</organism>